<dbReference type="Proteomes" id="UP000093111">
    <property type="component" value="Unassembled WGS sequence"/>
</dbReference>
<dbReference type="RefSeq" id="WP_099050958.1">
    <property type="nucleotide sequence ID" value="NZ_LGLV01000021.1"/>
</dbReference>
<protein>
    <submittedName>
        <fullName evidence="5">UDP-N-acetyl-D-glucosamine dehydrogenase</fullName>
    </submittedName>
</protein>
<dbReference type="Pfam" id="PF00984">
    <property type="entry name" value="UDPG_MGDP_dh"/>
    <property type="match status" value="1"/>
</dbReference>
<dbReference type="SMART" id="SM00984">
    <property type="entry name" value="UDPG_MGDP_dh_C"/>
    <property type="match status" value="1"/>
</dbReference>
<proteinExistence type="inferred from homology"/>
<reference evidence="5 6" key="1">
    <citation type="journal article" date="2016" name="Syst. Appl. Microbiol.">
        <title>Pararhizobium polonicum sp. nov. isolated from tumors on stone fruit rootstocks.</title>
        <authorList>
            <person name="Pulawska J."/>
            <person name="Kuzmanovic N."/>
            <person name="Willems A."/>
            <person name="Pothier J.F."/>
        </authorList>
    </citation>
    <scope>NUCLEOTIDE SEQUENCE [LARGE SCALE GENOMIC DNA]</scope>
    <source>
        <strain evidence="5 6">F5.1</strain>
    </source>
</reference>
<evidence type="ECO:0000256" key="1">
    <source>
        <dbReference type="ARBA" id="ARBA00023002"/>
    </source>
</evidence>
<dbReference type="AlphaFoldDB" id="A0A1C7NTG6"/>
<dbReference type="SUPFAM" id="SSF51735">
    <property type="entry name" value="NAD(P)-binding Rossmann-fold domains"/>
    <property type="match status" value="1"/>
</dbReference>
<keyword evidence="1" id="KW-0560">Oxidoreductase</keyword>
<dbReference type="InterPro" id="IPR036220">
    <property type="entry name" value="UDP-Glc/GDP-Man_DH_C_sf"/>
</dbReference>
<dbReference type="NCBIfam" id="TIGR03026">
    <property type="entry name" value="NDP-sugDHase"/>
    <property type="match status" value="1"/>
</dbReference>
<dbReference type="InterPro" id="IPR001732">
    <property type="entry name" value="UDP-Glc/GDP-Man_DH_N"/>
</dbReference>
<dbReference type="GO" id="GO:0016616">
    <property type="term" value="F:oxidoreductase activity, acting on the CH-OH group of donors, NAD or NADP as acceptor"/>
    <property type="evidence" value="ECO:0007669"/>
    <property type="project" value="InterPro"/>
</dbReference>
<dbReference type="InterPro" id="IPR028359">
    <property type="entry name" value="UDP_ManNAc/GlcNAc_DH"/>
</dbReference>
<name>A0A1C7NTG6_9HYPH</name>
<dbReference type="PANTHER" id="PTHR43491:SF1">
    <property type="entry name" value="UDP-N-ACETYL-D-MANNOSAMINE DEHYDROGENASE"/>
    <property type="match status" value="1"/>
</dbReference>
<dbReference type="SUPFAM" id="SSF48179">
    <property type="entry name" value="6-phosphogluconate dehydrogenase C-terminal domain-like"/>
    <property type="match status" value="1"/>
</dbReference>
<dbReference type="InterPro" id="IPR014026">
    <property type="entry name" value="UDP-Glc/GDP-Man_DH_dimer"/>
</dbReference>
<keyword evidence="2" id="KW-0520">NAD</keyword>
<dbReference type="PATRIC" id="fig|1612624.7.peg.3293"/>
<dbReference type="InterPro" id="IPR036291">
    <property type="entry name" value="NAD(P)-bd_dom_sf"/>
</dbReference>
<comment type="similarity">
    <text evidence="3">Belongs to the UDP-glucose/GDP-mannose dehydrogenase family.</text>
</comment>
<dbReference type="InterPro" id="IPR017476">
    <property type="entry name" value="UDP-Glc/GDP-Man"/>
</dbReference>
<comment type="caution">
    <text evidence="5">The sequence shown here is derived from an EMBL/GenBank/DDBJ whole genome shotgun (WGS) entry which is preliminary data.</text>
</comment>
<dbReference type="EMBL" id="LGLV01000021">
    <property type="protein sequence ID" value="OBZ92293.1"/>
    <property type="molecule type" value="Genomic_DNA"/>
</dbReference>
<evidence type="ECO:0000313" key="5">
    <source>
        <dbReference type="EMBL" id="OBZ92293.1"/>
    </source>
</evidence>
<sequence>MTVHSSLSETLLSKIADRSAHAGVIGLGYVGLPLAITVARNGFTVTGFDIDPQKIVAIDAGRSYIEAVPDAVLATETAEGRFRATTDFSQLAACDVIVICVPTPLTKHRDPDLSFITRTCDRIARTLRPGQLIVLESTTYPGTTDEVVRPILEKTGLKSGQDFFLGFSPEREDPGNRDFHTSSIPKVVAGDGADAAGLMQAFYGAVVQTVVPVSSPATAEAVKLTENIFRAVNIALVNELKVVYEAMGIDIWEVIDAAKTKPFGYMPFYPGPGLGGHCIPIDPFYLTWKSREFELPTRFIELAGEINSAMPRHVVGRLAEALDIHLGKALSRSRVLVIGLAYKKNVPDIRESPSLKLIELIEERGGIAAYHDPHVAEIPKTREYMALKGRTSVPLDEQSVQAFDAVLIATDHDAVDYAALARWAPLIVDTRNAFARRNIEGGLILKA</sequence>
<dbReference type="InterPro" id="IPR014027">
    <property type="entry name" value="UDP-Glc/GDP-Man_DH_C"/>
</dbReference>
<organism evidence="5 6">
    <name type="scientific">Pararhizobium polonicum</name>
    <dbReference type="NCBI Taxonomy" id="1612624"/>
    <lineage>
        <taxon>Bacteria</taxon>
        <taxon>Pseudomonadati</taxon>
        <taxon>Pseudomonadota</taxon>
        <taxon>Alphaproteobacteria</taxon>
        <taxon>Hyphomicrobiales</taxon>
        <taxon>Rhizobiaceae</taxon>
        <taxon>Rhizobium/Agrobacterium group</taxon>
        <taxon>Pararhizobium</taxon>
    </lineage>
</organism>
<evidence type="ECO:0000256" key="3">
    <source>
        <dbReference type="PIRNR" id="PIRNR000124"/>
    </source>
</evidence>
<accession>A0A1C7NTG6</accession>
<dbReference type="GO" id="GO:0000271">
    <property type="term" value="P:polysaccharide biosynthetic process"/>
    <property type="evidence" value="ECO:0007669"/>
    <property type="project" value="InterPro"/>
</dbReference>
<dbReference type="Gene3D" id="3.40.50.720">
    <property type="entry name" value="NAD(P)-binding Rossmann-like Domain"/>
    <property type="match status" value="2"/>
</dbReference>
<evidence type="ECO:0000259" key="4">
    <source>
        <dbReference type="SMART" id="SM00984"/>
    </source>
</evidence>
<dbReference type="InterPro" id="IPR008927">
    <property type="entry name" value="6-PGluconate_DH-like_C_sf"/>
</dbReference>
<dbReference type="PANTHER" id="PTHR43491">
    <property type="entry name" value="UDP-N-ACETYL-D-MANNOSAMINE DEHYDROGENASE"/>
    <property type="match status" value="1"/>
</dbReference>
<dbReference type="PIRSF" id="PIRSF000124">
    <property type="entry name" value="UDPglc_GDPman_dh"/>
    <property type="match status" value="1"/>
</dbReference>
<dbReference type="SUPFAM" id="SSF52413">
    <property type="entry name" value="UDP-glucose/GDP-mannose dehydrogenase C-terminal domain"/>
    <property type="match status" value="1"/>
</dbReference>
<dbReference type="Pfam" id="PF03721">
    <property type="entry name" value="UDPG_MGDP_dh_N"/>
    <property type="match status" value="1"/>
</dbReference>
<evidence type="ECO:0000313" key="6">
    <source>
        <dbReference type="Proteomes" id="UP000093111"/>
    </source>
</evidence>
<feature type="domain" description="UDP-glucose/GDP-mannose dehydrogenase C-terminal" evidence="4">
    <location>
        <begin position="336"/>
        <end position="436"/>
    </location>
</feature>
<gene>
    <name evidence="5" type="ORF">ADU59_27765</name>
</gene>
<dbReference type="PIRSF" id="PIRSF500136">
    <property type="entry name" value="UDP_ManNAc_DH"/>
    <property type="match status" value="1"/>
</dbReference>
<dbReference type="STRING" id="1612624.ADU59_27765"/>
<dbReference type="GO" id="GO:0051287">
    <property type="term" value="F:NAD binding"/>
    <property type="evidence" value="ECO:0007669"/>
    <property type="project" value="InterPro"/>
</dbReference>
<dbReference type="Pfam" id="PF03720">
    <property type="entry name" value="UDPG_MGDP_dh_C"/>
    <property type="match status" value="1"/>
</dbReference>
<dbReference type="GO" id="GO:0016628">
    <property type="term" value="F:oxidoreductase activity, acting on the CH-CH group of donors, NAD or NADP as acceptor"/>
    <property type="evidence" value="ECO:0007669"/>
    <property type="project" value="InterPro"/>
</dbReference>
<keyword evidence="6" id="KW-1185">Reference proteome</keyword>
<dbReference type="OrthoDB" id="9803238at2"/>
<evidence type="ECO:0000256" key="2">
    <source>
        <dbReference type="ARBA" id="ARBA00023027"/>
    </source>
</evidence>